<reference evidence="2" key="1">
    <citation type="submission" date="2016-10" db="EMBL/GenBank/DDBJ databases">
        <authorList>
            <person name="Varghese N."/>
            <person name="Submissions S."/>
        </authorList>
    </citation>
    <scope>NUCLEOTIDE SEQUENCE [LARGE SCALE GENOMIC DNA]</scope>
    <source>
        <strain evidence="2">DSM 22530</strain>
    </source>
</reference>
<organism evidence="1 2">
    <name type="scientific">Lentibacillus persicus</name>
    <dbReference type="NCBI Taxonomy" id="640948"/>
    <lineage>
        <taxon>Bacteria</taxon>
        <taxon>Bacillati</taxon>
        <taxon>Bacillota</taxon>
        <taxon>Bacilli</taxon>
        <taxon>Bacillales</taxon>
        <taxon>Bacillaceae</taxon>
        <taxon>Lentibacillus</taxon>
    </lineage>
</organism>
<dbReference type="RefSeq" id="WP_090086410.1">
    <property type="nucleotide sequence ID" value="NZ_FOMR01000010.1"/>
</dbReference>
<accession>A0A1I1YQW8</accession>
<dbReference type="STRING" id="640948.SAMN05216238_11061"/>
<dbReference type="CDD" id="cd00448">
    <property type="entry name" value="YjgF_YER057c_UK114_family"/>
    <property type="match status" value="1"/>
</dbReference>
<gene>
    <name evidence="1" type="ORF">SAMN05216238_11061</name>
</gene>
<sequence>MKEAIQTLNAPQPGGPYSQGVKTESFIFVSGQDGVKANGESVGASIAAQTTAALENINNILAAKDADLSSLVYVTCHLTDLNDETVREFNKAYEDYFHDVDVKPARITVGSQLLETDVEITAIAAVER</sequence>
<dbReference type="Gene3D" id="3.30.1330.40">
    <property type="entry name" value="RutC-like"/>
    <property type="match status" value="1"/>
</dbReference>
<dbReference type="SUPFAM" id="SSF55298">
    <property type="entry name" value="YjgF-like"/>
    <property type="match status" value="1"/>
</dbReference>
<evidence type="ECO:0000313" key="1">
    <source>
        <dbReference type="EMBL" id="SFE21917.1"/>
    </source>
</evidence>
<protein>
    <submittedName>
        <fullName evidence="1">2-iminobutanoate/2-iminopropanoate deaminase</fullName>
    </submittedName>
</protein>
<dbReference type="PANTHER" id="PTHR11803">
    <property type="entry name" value="2-IMINOBUTANOATE/2-IMINOPROPANOATE DEAMINASE RIDA"/>
    <property type="match status" value="1"/>
</dbReference>
<keyword evidence="2" id="KW-1185">Reference proteome</keyword>
<dbReference type="InterPro" id="IPR006175">
    <property type="entry name" value="YjgF/YER057c/UK114"/>
</dbReference>
<dbReference type="GO" id="GO:0005829">
    <property type="term" value="C:cytosol"/>
    <property type="evidence" value="ECO:0007669"/>
    <property type="project" value="TreeGrafter"/>
</dbReference>
<dbReference type="Proteomes" id="UP000199474">
    <property type="component" value="Unassembled WGS sequence"/>
</dbReference>
<dbReference type="PANTHER" id="PTHR11803:SF39">
    <property type="entry name" value="2-IMINOBUTANOATE_2-IMINOPROPANOATE DEAMINASE"/>
    <property type="match status" value="1"/>
</dbReference>
<evidence type="ECO:0000313" key="2">
    <source>
        <dbReference type="Proteomes" id="UP000199474"/>
    </source>
</evidence>
<dbReference type="EMBL" id="FOMR01000010">
    <property type="protein sequence ID" value="SFE21917.1"/>
    <property type="molecule type" value="Genomic_DNA"/>
</dbReference>
<dbReference type="OrthoDB" id="9803101at2"/>
<proteinExistence type="predicted"/>
<dbReference type="Pfam" id="PF01042">
    <property type="entry name" value="Ribonuc_L-PSP"/>
    <property type="match status" value="1"/>
</dbReference>
<name>A0A1I1YQW8_9BACI</name>
<dbReference type="GO" id="GO:0019239">
    <property type="term" value="F:deaminase activity"/>
    <property type="evidence" value="ECO:0007669"/>
    <property type="project" value="TreeGrafter"/>
</dbReference>
<dbReference type="InterPro" id="IPR035959">
    <property type="entry name" value="RutC-like_sf"/>
</dbReference>
<dbReference type="AlphaFoldDB" id="A0A1I1YQW8"/>